<dbReference type="InterPro" id="IPR032675">
    <property type="entry name" value="LRR_dom_sf"/>
</dbReference>
<comment type="caution">
    <text evidence="1">The sequence shown here is derived from an EMBL/GenBank/DDBJ whole genome shotgun (WGS) entry which is preliminary data.</text>
</comment>
<dbReference type="Proteomes" id="UP000467700">
    <property type="component" value="Unassembled WGS sequence"/>
</dbReference>
<keyword evidence="2" id="KW-1185">Reference proteome</keyword>
<protein>
    <submittedName>
        <fullName evidence="1">Uncharacterized protein</fullName>
    </submittedName>
</protein>
<accession>A0A8S0WZE2</accession>
<gene>
    <name evidence="1" type="ORF">AAE3_LOCUS4925</name>
</gene>
<sequence>MAKFLNFDLIARVIELCRDDYGLLYHCSLVNWEFNRAASRMLYAHVVISPMFKPVLNLRDTSSIPENSNFPSAILSRNASYVLVLEISGYISPRSPPRNTIAQTIASSLLLFTSLQTVILTPATYHEELFSPSIPLLIARNTIPEEQGDGGPSLNLSPLASLVVNASCTDDAHAPDLVKISHLRKIGLVSPGRKILELLPTWLKRLEREPSRGVKELHLKANCGSVTPGVLKAILPHIQNSVQALTLGLSYSLTNDDVFGFISQLHHLRHLELRYYWQLKQPAHPPSLPQLRTFVVSFMHTNTVPETQALDKWIRRAIELSPLLEELKLVSDSDGDNSTPNDDGAQVAHDSLIDHLVKKHSIRLRVLTMTTSFVNGKALRVLFDRCGGLEEISTRVNKTVFTILRESKMAVPHLRSASFQICNVKRGFQVDPAVVEETMRNGPLALRNLRINGCSWQGSWKVYPDTLASEFMVARAEDKVPPWGRRQKE</sequence>
<organism evidence="1 2">
    <name type="scientific">Cyclocybe aegerita</name>
    <name type="common">Black poplar mushroom</name>
    <name type="synonym">Agrocybe aegerita</name>
    <dbReference type="NCBI Taxonomy" id="1973307"/>
    <lineage>
        <taxon>Eukaryota</taxon>
        <taxon>Fungi</taxon>
        <taxon>Dikarya</taxon>
        <taxon>Basidiomycota</taxon>
        <taxon>Agaricomycotina</taxon>
        <taxon>Agaricomycetes</taxon>
        <taxon>Agaricomycetidae</taxon>
        <taxon>Agaricales</taxon>
        <taxon>Agaricineae</taxon>
        <taxon>Bolbitiaceae</taxon>
        <taxon>Cyclocybe</taxon>
    </lineage>
</organism>
<evidence type="ECO:0000313" key="1">
    <source>
        <dbReference type="EMBL" id="CAA7262648.1"/>
    </source>
</evidence>
<dbReference type="SUPFAM" id="SSF52047">
    <property type="entry name" value="RNI-like"/>
    <property type="match status" value="1"/>
</dbReference>
<dbReference type="Gene3D" id="3.80.10.10">
    <property type="entry name" value="Ribonuclease Inhibitor"/>
    <property type="match status" value="1"/>
</dbReference>
<name>A0A8S0WZE2_CYCAE</name>
<reference evidence="1 2" key="1">
    <citation type="submission" date="2020-01" db="EMBL/GenBank/DDBJ databases">
        <authorList>
            <person name="Gupta K D."/>
        </authorList>
    </citation>
    <scope>NUCLEOTIDE SEQUENCE [LARGE SCALE GENOMIC DNA]</scope>
</reference>
<proteinExistence type="predicted"/>
<dbReference type="OrthoDB" id="3264508at2759"/>
<evidence type="ECO:0000313" key="2">
    <source>
        <dbReference type="Proteomes" id="UP000467700"/>
    </source>
</evidence>
<dbReference type="AlphaFoldDB" id="A0A8S0WZE2"/>
<dbReference type="EMBL" id="CACVBS010000036">
    <property type="protein sequence ID" value="CAA7262648.1"/>
    <property type="molecule type" value="Genomic_DNA"/>
</dbReference>